<dbReference type="InterPro" id="IPR001173">
    <property type="entry name" value="Glyco_trans_2-like"/>
</dbReference>
<dbReference type="GO" id="GO:0016740">
    <property type="term" value="F:transferase activity"/>
    <property type="evidence" value="ECO:0007669"/>
    <property type="project" value="UniProtKB-KW"/>
</dbReference>
<dbReference type="PANTHER" id="PTHR43685">
    <property type="entry name" value="GLYCOSYLTRANSFERASE"/>
    <property type="match status" value="1"/>
</dbReference>
<dbReference type="RefSeq" id="WP_089811139.1">
    <property type="nucleotide sequence ID" value="NZ_FOYT01000006.1"/>
</dbReference>
<accession>A0A1I6J5Q5</accession>
<organism evidence="2 3">
    <name type="scientific">Halogeometricum rufum</name>
    <dbReference type="NCBI Taxonomy" id="553469"/>
    <lineage>
        <taxon>Archaea</taxon>
        <taxon>Methanobacteriati</taxon>
        <taxon>Methanobacteriota</taxon>
        <taxon>Stenosarchaea group</taxon>
        <taxon>Halobacteria</taxon>
        <taxon>Halobacteriales</taxon>
        <taxon>Haloferacaceae</taxon>
        <taxon>Halogeometricum</taxon>
    </lineage>
</organism>
<sequence>MSHDSEPGLVSVVVPAYGRPDYLDAAVESVADQTYGSIELVVVDDCSPDPIEPIVAAAETGALDSVRVVRHEVNRGANAARNTGIEASTGEFVAFLDDDDYWRPEKVEKQVRAFERGGDDVGFVYTGQENVTADGTTTNYRVPETRGWVTRDLFRGASLCPFSSVMVRRSVVDAAGLLDTRFPSWQDREWYLRISEECAFEVVAEPLAVRRVDSHGQISDNYEQKRDVSYPLFLEKHRPLARKYGKRHEKALVAAQSRSLAHAALMTGHYRDAVRFLLRSIRYDPSQTESYPVLAVAMGGERAVQAAQRLKRLAERLRGRTAFGTASNDANV</sequence>
<evidence type="ECO:0000259" key="1">
    <source>
        <dbReference type="Pfam" id="PF00535"/>
    </source>
</evidence>
<dbReference type="Proteomes" id="UP000198531">
    <property type="component" value="Unassembled WGS sequence"/>
</dbReference>
<dbReference type="AlphaFoldDB" id="A0A1I6J5Q5"/>
<dbReference type="Gene3D" id="3.90.550.10">
    <property type="entry name" value="Spore Coat Polysaccharide Biosynthesis Protein SpsA, Chain A"/>
    <property type="match status" value="1"/>
</dbReference>
<proteinExistence type="predicted"/>
<dbReference type="EMBL" id="FOYT01000006">
    <property type="protein sequence ID" value="SFR74323.1"/>
    <property type="molecule type" value="Genomic_DNA"/>
</dbReference>
<dbReference type="SUPFAM" id="SSF53448">
    <property type="entry name" value="Nucleotide-diphospho-sugar transferases"/>
    <property type="match status" value="1"/>
</dbReference>
<evidence type="ECO:0000313" key="2">
    <source>
        <dbReference type="EMBL" id="SFR74323.1"/>
    </source>
</evidence>
<reference evidence="3" key="1">
    <citation type="submission" date="2016-10" db="EMBL/GenBank/DDBJ databases">
        <authorList>
            <person name="Varghese N."/>
            <person name="Submissions S."/>
        </authorList>
    </citation>
    <scope>NUCLEOTIDE SEQUENCE [LARGE SCALE GENOMIC DNA]</scope>
    <source>
        <strain evidence="3">CGMCC 1.7736</strain>
    </source>
</reference>
<keyword evidence="2" id="KW-0808">Transferase</keyword>
<gene>
    <name evidence="2" type="ORF">SAMN04487947_4082</name>
</gene>
<dbReference type="Pfam" id="PF00535">
    <property type="entry name" value="Glycos_transf_2"/>
    <property type="match status" value="1"/>
</dbReference>
<dbReference type="InterPro" id="IPR029044">
    <property type="entry name" value="Nucleotide-diphossugar_trans"/>
</dbReference>
<dbReference type="STRING" id="553469.SAMN04487947_4082"/>
<keyword evidence="3" id="KW-1185">Reference proteome</keyword>
<dbReference type="CDD" id="cd00761">
    <property type="entry name" value="Glyco_tranf_GTA_type"/>
    <property type="match status" value="1"/>
</dbReference>
<feature type="domain" description="Glycosyltransferase 2-like" evidence="1">
    <location>
        <begin position="11"/>
        <end position="172"/>
    </location>
</feature>
<name>A0A1I6J5Q5_9EURY</name>
<dbReference type="PANTHER" id="PTHR43685:SF11">
    <property type="entry name" value="GLYCOSYLTRANSFERASE TAGX-RELATED"/>
    <property type="match status" value="1"/>
</dbReference>
<dbReference type="InterPro" id="IPR050834">
    <property type="entry name" value="Glycosyltransf_2"/>
</dbReference>
<dbReference type="OrthoDB" id="46222at2157"/>
<protein>
    <submittedName>
        <fullName evidence="2">Glycosyltransferase involved in cell wall bisynthesis</fullName>
    </submittedName>
</protein>
<evidence type="ECO:0000313" key="3">
    <source>
        <dbReference type="Proteomes" id="UP000198531"/>
    </source>
</evidence>